<gene>
    <name evidence="2" type="ORF">EGYM00163_LOCUS25729</name>
</gene>
<proteinExistence type="predicted"/>
<reference evidence="2" key="1">
    <citation type="submission" date="2021-01" db="EMBL/GenBank/DDBJ databases">
        <authorList>
            <person name="Corre E."/>
            <person name="Pelletier E."/>
            <person name="Niang G."/>
            <person name="Scheremetjew M."/>
            <person name="Finn R."/>
            <person name="Kale V."/>
            <person name="Holt S."/>
            <person name="Cochrane G."/>
            <person name="Meng A."/>
            <person name="Brown T."/>
            <person name="Cohen L."/>
        </authorList>
    </citation>
    <scope>NUCLEOTIDE SEQUENCE</scope>
    <source>
        <strain evidence="2">CCMP1594</strain>
    </source>
</reference>
<dbReference type="EMBL" id="HBJA01073287">
    <property type="protein sequence ID" value="CAE0814573.1"/>
    <property type="molecule type" value="Transcribed_RNA"/>
</dbReference>
<name>A0A7S4D472_9EUGL</name>
<organism evidence="2">
    <name type="scientific">Eutreptiella gymnastica</name>
    <dbReference type="NCBI Taxonomy" id="73025"/>
    <lineage>
        <taxon>Eukaryota</taxon>
        <taxon>Discoba</taxon>
        <taxon>Euglenozoa</taxon>
        <taxon>Euglenida</taxon>
        <taxon>Spirocuta</taxon>
        <taxon>Euglenophyceae</taxon>
        <taxon>Eutreptiales</taxon>
        <taxon>Eutreptiaceae</taxon>
        <taxon>Eutreptiella</taxon>
    </lineage>
</organism>
<dbReference type="AlphaFoldDB" id="A0A7S4D472"/>
<feature type="region of interest" description="Disordered" evidence="1">
    <location>
        <begin position="37"/>
        <end position="122"/>
    </location>
</feature>
<feature type="compositionally biased region" description="Basic and acidic residues" evidence="1">
    <location>
        <begin position="95"/>
        <end position="122"/>
    </location>
</feature>
<evidence type="ECO:0000313" key="2">
    <source>
        <dbReference type="EMBL" id="CAE0814573.1"/>
    </source>
</evidence>
<sequence>MSPMPAFQEASLVLCFKQVESSKKKISSCICPRIPRTLVDGLPPAQHPALREGSASGSLAPGAIDQEEDTEDQRQQQQLQSGTPKIPSASPRSNRKLDLHGPPEKGTADCHSSKPAETDQPI</sequence>
<evidence type="ECO:0000256" key="1">
    <source>
        <dbReference type="SAM" id="MobiDB-lite"/>
    </source>
</evidence>
<protein>
    <submittedName>
        <fullName evidence="2">Uncharacterized protein</fullName>
    </submittedName>
</protein>
<accession>A0A7S4D472</accession>